<dbReference type="RefSeq" id="WP_040047422.1">
    <property type="nucleotide sequence ID" value="NZ_JWIR02000025.1"/>
</dbReference>
<keyword evidence="3" id="KW-1185">Reference proteome</keyword>
<dbReference type="InterPro" id="IPR001296">
    <property type="entry name" value="Glyco_trans_1"/>
</dbReference>
<dbReference type="Pfam" id="PF00534">
    <property type="entry name" value="Glycos_transf_1"/>
    <property type="match status" value="1"/>
</dbReference>
<dbReference type="STRING" id="1221996.QY95_00968"/>
<organism evidence="2 3">
    <name type="scientific">Bacillus thermotolerans</name>
    <name type="common">Quasibacillus thermotolerans</name>
    <dbReference type="NCBI Taxonomy" id="1221996"/>
    <lineage>
        <taxon>Bacteria</taxon>
        <taxon>Bacillati</taxon>
        <taxon>Bacillota</taxon>
        <taxon>Bacilli</taxon>
        <taxon>Bacillales</taxon>
        <taxon>Bacillaceae</taxon>
        <taxon>Bacillus</taxon>
    </lineage>
</organism>
<proteinExistence type="predicted"/>
<dbReference type="PANTHER" id="PTHR12526">
    <property type="entry name" value="GLYCOSYLTRANSFERASE"/>
    <property type="match status" value="1"/>
</dbReference>
<name>A0A0F5I6I4_BACTR</name>
<sequence>MKVLWLTNIPLPEAYQLMNETPRPFGGWLINASKDLSAQENIKLSIAFPWPKTNNVDRFDGNKITYFSFPFVRMGEEELILNNIYLKDILKELNPDIVHVFGTEFAHCLAMVNACKELGIKVVISIQGLVSIISKHYTANLPAKVQKRFTLRDLIKQSNILQQQKQFEKKGALEIKAIQRADHIIGRTTWDKACIAQINPSANYYFCNETLREEFYRHEWSLENCERYSIFLSQATYPVKGLHYLLEALPLILKKYPKTKVYIAGHDITSSITLKEKLKKSSYAKYISELIKRYDLENNIFFTGLLNEKQICERYLKSNVFVCPSSIENSPNSLGEAMILGVPCIASHVGGVPDMLTHKEEGYTYQADAPYMLAYYISEIFKSDNLALSFSKKARERALQTHDRNQNTNKLVNIYRNIVCQ</sequence>
<dbReference type="AlphaFoldDB" id="A0A0F5I6I4"/>
<dbReference type="OrthoDB" id="139410at2"/>
<feature type="domain" description="Glycosyl transferase family 1" evidence="1">
    <location>
        <begin position="229"/>
        <end position="397"/>
    </location>
</feature>
<evidence type="ECO:0000313" key="3">
    <source>
        <dbReference type="Proteomes" id="UP000031563"/>
    </source>
</evidence>
<dbReference type="GO" id="GO:0016757">
    <property type="term" value="F:glycosyltransferase activity"/>
    <property type="evidence" value="ECO:0007669"/>
    <property type="project" value="InterPro"/>
</dbReference>
<accession>A0A0F5I6I4</accession>
<comment type="caution">
    <text evidence="2">The sequence shown here is derived from an EMBL/GenBank/DDBJ whole genome shotgun (WGS) entry which is preliminary data.</text>
</comment>
<evidence type="ECO:0000313" key="2">
    <source>
        <dbReference type="EMBL" id="KKB40905.1"/>
    </source>
</evidence>
<dbReference type="SUPFAM" id="SSF53756">
    <property type="entry name" value="UDP-Glycosyltransferase/glycogen phosphorylase"/>
    <property type="match status" value="1"/>
</dbReference>
<dbReference type="Proteomes" id="UP000031563">
    <property type="component" value="Unassembled WGS sequence"/>
</dbReference>
<dbReference type="EMBL" id="JWIR02000025">
    <property type="protein sequence ID" value="KKB40905.1"/>
    <property type="molecule type" value="Genomic_DNA"/>
</dbReference>
<dbReference type="Gene3D" id="3.40.50.2000">
    <property type="entry name" value="Glycogen Phosphorylase B"/>
    <property type="match status" value="2"/>
</dbReference>
<evidence type="ECO:0000259" key="1">
    <source>
        <dbReference type="Pfam" id="PF00534"/>
    </source>
</evidence>
<protein>
    <submittedName>
        <fullName evidence="2">Glycosyltransferase</fullName>
    </submittedName>
</protein>
<dbReference type="CDD" id="cd03801">
    <property type="entry name" value="GT4_PimA-like"/>
    <property type="match status" value="1"/>
</dbReference>
<gene>
    <name evidence="2" type="ORF">QY95_00968</name>
</gene>
<reference evidence="2" key="1">
    <citation type="submission" date="2015-02" db="EMBL/GenBank/DDBJ databases">
        <title>Genome Assembly of Bacillaceae bacterium MTCC 8252.</title>
        <authorList>
            <person name="Verma A."/>
            <person name="Khatri I."/>
            <person name="Mual P."/>
            <person name="Subramanian S."/>
            <person name="Krishnamurthi S."/>
        </authorList>
    </citation>
    <scope>NUCLEOTIDE SEQUENCE [LARGE SCALE GENOMIC DNA]</scope>
    <source>
        <strain evidence="2">MTCC 8252</strain>
    </source>
</reference>